<feature type="chain" id="PRO_5005112070" description="Peroxidase" evidence="19">
    <location>
        <begin position="25"/>
        <end position="357"/>
    </location>
</feature>
<evidence type="ECO:0000256" key="17">
    <source>
        <dbReference type="PIRSR" id="PIRSR600823-4"/>
    </source>
</evidence>
<protein>
    <recommendedName>
        <fullName evidence="4 19">Peroxidase</fullName>
        <ecNumber evidence="4 19">1.11.1.7</ecNumber>
    </recommendedName>
</protein>
<dbReference type="PRINTS" id="PR00458">
    <property type="entry name" value="PEROXIDASE"/>
</dbReference>
<dbReference type="InterPro" id="IPR033905">
    <property type="entry name" value="Secretory_peroxidase"/>
</dbReference>
<comment type="similarity">
    <text evidence="3">Belongs to the peroxidase family. Ascorbate peroxidase subfamily.</text>
</comment>
<dbReference type="InterPro" id="IPR000823">
    <property type="entry name" value="Peroxidase_pln"/>
</dbReference>
<organism evidence="21">
    <name type="scientific">Wollemia nobilis</name>
    <dbReference type="NCBI Taxonomy" id="56998"/>
    <lineage>
        <taxon>Eukaryota</taxon>
        <taxon>Viridiplantae</taxon>
        <taxon>Streptophyta</taxon>
        <taxon>Embryophyta</taxon>
        <taxon>Tracheophyta</taxon>
        <taxon>Spermatophyta</taxon>
        <taxon>Pinopsida</taxon>
        <taxon>Pinidae</taxon>
        <taxon>Conifers II</taxon>
        <taxon>Araucariales</taxon>
        <taxon>Araucariaceae</taxon>
        <taxon>Wollemia</taxon>
    </lineage>
</organism>
<comment type="catalytic activity">
    <reaction evidence="1 19">
        <text>2 a phenolic donor + H2O2 = 2 a phenolic radical donor + 2 H2O</text>
        <dbReference type="Rhea" id="RHEA:56136"/>
        <dbReference type="ChEBI" id="CHEBI:15377"/>
        <dbReference type="ChEBI" id="CHEBI:16240"/>
        <dbReference type="ChEBI" id="CHEBI:139520"/>
        <dbReference type="ChEBI" id="CHEBI:139521"/>
        <dbReference type="EC" id="1.11.1.7"/>
    </reaction>
</comment>
<keyword evidence="12 18" id="KW-1015">Disulfide bond</keyword>
<evidence type="ECO:0000256" key="4">
    <source>
        <dbReference type="ARBA" id="ARBA00012313"/>
    </source>
</evidence>
<dbReference type="Gene3D" id="1.10.420.10">
    <property type="entry name" value="Peroxidase, domain 2"/>
    <property type="match status" value="1"/>
</dbReference>
<feature type="binding site" evidence="16">
    <location>
        <position position="260"/>
    </location>
    <ligand>
        <name>Ca(2+)</name>
        <dbReference type="ChEBI" id="CHEBI:29108"/>
        <label>2</label>
    </ligand>
</feature>
<feature type="binding site" evidence="16">
    <location>
        <position position="81"/>
    </location>
    <ligand>
        <name>Ca(2+)</name>
        <dbReference type="ChEBI" id="CHEBI:29108"/>
        <label>1</label>
    </ligand>
</feature>
<evidence type="ECO:0000256" key="19">
    <source>
        <dbReference type="RuleBase" id="RU362060"/>
    </source>
</evidence>
<comment type="cofactor">
    <cofactor evidence="16 19">
        <name>Ca(2+)</name>
        <dbReference type="ChEBI" id="CHEBI:29108"/>
    </cofactor>
    <text evidence="16 19">Binds 2 calcium ions per subunit.</text>
</comment>
<dbReference type="Pfam" id="PF00141">
    <property type="entry name" value="peroxidase"/>
    <property type="match status" value="1"/>
</dbReference>
<dbReference type="FunFam" id="1.10.520.10:FF:000009">
    <property type="entry name" value="Peroxidase"/>
    <property type="match status" value="1"/>
</dbReference>
<dbReference type="AlphaFoldDB" id="A0A0C9S1F5"/>
<dbReference type="GO" id="GO:0046872">
    <property type="term" value="F:metal ion binding"/>
    <property type="evidence" value="ECO:0007669"/>
    <property type="project" value="UniProtKB-UniRule"/>
</dbReference>
<dbReference type="PANTHER" id="PTHR31517">
    <property type="match status" value="1"/>
</dbReference>
<feature type="disulfide bond" evidence="18">
    <location>
        <begin position="82"/>
        <end position="87"/>
    </location>
</feature>
<accession>A0A0C9S1F5</accession>
<keyword evidence="8 19" id="KW-0732">Signal</keyword>
<evidence type="ECO:0000256" key="6">
    <source>
        <dbReference type="ARBA" id="ARBA00022617"/>
    </source>
</evidence>
<keyword evidence="7 16" id="KW-0479">Metal-binding</keyword>
<comment type="cofactor">
    <cofactor evidence="16 19">
        <name>heme b</name>
        <dbReference type="ChEBI" id="CHEBI:60344"/>
    </cofactor>
    <text evidence="16 19">Binds 1 heme b (iron(II)-protoporphyrin IX) group per subunit.</text>
</comment>
<keyword evidence="10 19" id="KW-0560">Oxidoreductase</keyword>
<reference evidence="21" key="1">
    <citation type="submission" date="2015-02" db="EMBL/GenBank/DDBJ databases">
        <title>A transcriptome of Wollemia nobilis - a relic of Gondwana.</title>
        <authorList>
            <person name="Chia J.Y."/>
            <person name="Leong Y.S."/>
            <person name="Abdul Karim S."/>
            <person name="Wan Azmi N."/>
            <person name="Hercus R."/>
            <person name="Croft L."/>
        </authorList>
    </citation>
    <scope>NUCLEOTIDE SEQUENCE</scope>
    <source>
        <strain evidence="21">MaeBrown</strain>
        <tissue evidence="21">Leaf</tissue>
    </source>
</reference>
<dbReference type="GO" id="GO:0020037">
    <property type="term" value="F:heme binding"/>
    <property type="evidence" value="ECO:0007669"/>
    <property type="project" value="UniProtKB-UniRule"/>
</dbReference>
<evidence type="ECO:0000256" key="15">
    <source>
        <dbReference type="PIRSR" id="PIRSR600823-2"/>
    </source>
</evidence>
<keyword evidence="11 16" id="KW-0408">Iron</keyword>
<evidence type="ECO:0000256" key="13">
    <source>
        <dbReference type="ARBA" id="ARBA00023180"/>
    </source>
</evidence>
<dbReference type="InterPro" id="IPR010255">
    <property type="entry name" value="Haem_peroxidase_sf"/>
</dbReference>
<dbReference type="SUPFAM" id="SSF48113">
    <property type="entry name" value="Heme-dependent peroxidases"/>
    <property type="match status" value="1"/>
</dbReference>
<comment type="subcellular location">
    <subcellularLocation>
        <location evidence="2 19">Secreted</location>
    </subcellularLocation>
</comment>
<dbReference type="Gene3D" id="1.10.520.10">
    <property type="match status" value="1"/>
</dbReference>
<evidence type="ECO:0000256" key="10">
    <source>
        <dbReference type="ARBA" id="ARBA00023002"/>
    </source>
</evidence>
<keyword evidence="9 16" id="KW-0106">Calcium</keyword>
<dbReference type="EMBL" id="GCHU01025281">
    <property type="protein sequence ID" value="JAG85622.1"/>
    <property type="molecule type" value="Transcribed_RNA"/>
</dbReference>
<feature type="site" description="Transition state stabilizer" evidence="17">
    <location>
        <position position="76"/>
    </location>
</feature>
<dbReference type="InterPro" id="IPR002016">
    <property type="entry name" value="Haem_peroxidase"/>
</dbReference>
<name>A0A0C9S1F5_9CONI</name>
<feature type="binding site" evidence="16">
    <location>
        <position position="88"/>
    </location>
    <ligand>
        <name>Ca(2+)</name>
        <dbReference type="ChEBI" id="CHEBI:29108"/>
        <label>1</label>
    </ligand>
</feature>
<dbReference type="CDD" id="cd00693">
    <property type="entry name" value="secretory_peroxidase"/>
    <property type="match status" value="1"/>
</dbReference>
<dbReference type="GO" id="GO:0042744">
    <property type="term" value="P:hydrogen peroxide catabolic process"/>
    <property type="evidence" value="ECO:0007669"/>
    <property type="project" value="UniProtKB-KW"/>
</dbReference>
<feature type="binding site" evidence="15">
    <location>
        <position position="176"/>
    </location>
    <ligand>
        <name>substrate</name>
    </ligand>
</feature>
<evidence type="ECO:0000256" key="2">
    <source>
        <dbReference type="ARBA" id="ARBA00004613"/>
    </source>
</evidence>
<keyword evidence="19" id="KW-0376">Hydrogen peroxide</keyword>
<comment type="similarity">
    <text evidence="19">Belongs to the peroxidase family. Classical plant (class III) peroxidase subfamily.</text>
</comment>
<feature type="disulfide bond" evidence="18">
    <location>
        <begin position="213"/>
        <end position="240"/>
    </location>
</feature>
<evidence type="ECO:0000256" key="8">
    <source>
        <dbReference type="ARBA" id="ARBA00022729"/>
    </source>
</evidence>
<dbReference type="InterPro" id="IPR019793">
    <property type="entry name" value="Peroxidases_heam-ligand_BS"/>
</dbReference>
<dbReference type="PANTHER" id="PTHR31517:SF48">
    <property type="entry name" value="PEROXIDASE 16-RELATED"/>
    <property type="match status" value="1"/>
</dbReference>
<sequence length="357" mass="38014">MGKQTVSVLALSAILTVFLASASAFPLEDVNAFPTPVDGLSWTFYNETCPSLETIVKEAIDAVLATNITQAAGLLRLVFHDCFVQGCDASILVDDSSGERSAIPNQTLRPEALTIINNIKSAVEAKCSGVVSCADILVLTVRDSVSKAGGPWFPVPLGRRDSLSAANVSLANANLPGPTSNVTGLMAIFGEKGFNLTDLVALSGAHTIGIGHCASFIDRLYPTQADSIDQTLAKNLYLTCPTNTTVNTTNLDIRTPNAFDNKYYVNLQSSQGLFTSDQALYINTTTKSIVKSFALNQSLFFEKFVLAMLKMVQLEVLTGSEGEIRSNCSVASSSSASYFKPSIYSIVDEEVSSSSSL</sequence>
<dbReference type="GO" id="GO:0005576">
    <property type="term" value="C:extracellular region"/>
    <property type="evidence" value="ECO:0007669"/>
    <property type="project" value="UniProtKB-SubCell"/>
</dbReference>
<feature type="binding site" evidence="16">
    <location>
        <position position="90"/>
    </location>
    <ligand>
        <name>Ca(2+)</name>
        <dbReference type="ChEBI" id="CHEBI:29108"/>
        <label>1</label>
    </ligand>
</feature>
<feature type="binding site" evidence="16">
    <location>
        <position position="84"/>
    </location>
    <ligand>
        <name>Ca(2+)</name>
        <dbReference type="ChEBI" id="CHEBI:29108"/>
        <label>1</label>
    </ligand>
</feature>
<feature type="binding site" evidence="16">
    <location>
        <position position="252"/>
    </location>
    <ligand>
        <name>Ca(2+)</name>
        <dbReference type="ChEBI" id="CHEBI:29108"/>
        <label>2</label>
    </ligand>
</feature>
<keyword evidence="5 19" id="KW-0575">Peroxidase</keyword>
<dbReference type="PROSITE" id="PS00436">
    <property type="entry name" value="PEROXIDASE_2"/>
    <property type="match status" value="1"/>
</dbReference>
<dbReference type="PROSITE" id="PS50873">
    <property type="entry name" value="PEROXIDASE_4"/>
    <property type="match status" value="1"/>
</dbReference>
<feature type="binding site" evidence="16">
    <location>
        <position position="207"/>
    </location>
    <ligand>
        <name>Ca(2+)</name>
        <dbReference type="ChEBI" id="CHEBI:29108"/>
        <label>2</label>
    </ligand>
</feature>
<comment type="function">
    <text evidence="19">Removal of H(2)O(2), oxidation of toxic reductants, biosynthesis and degradation of lignin, suberization, auxin catabolism, response to environmental stresses such as wounding, pathogen attack and oxidative stress.</text>
</comment>
<evidence type="ECO:0000256" key="7">
    <source>
        <dbReference type="ARBA" id="ARBA00022723"/>
    </source>
</evidence>
<evidence type="ECO:0000256" key="5">
    <source>
        <dbReference type="ARBA" id="ARBA00022559"/>
    </source>
</evidence>
<proteinExistence type="inferred from homology"/>
<evidence type="ECO:0000256" key="14">
    <source>
        <dbReference type="PIRSR" id="PIRSR600823-1"/>
    </source>
</evidence>
<evidence type="ECO:0000256" key="12">
    <source>
        <dbReference type="ARBA" id="ARBA00023157"/>
    </source>
</evidence>
<feature type="binding site" evidence="16">
    <location>
        <position position="99"/>
    </location>
    <ligand>
        <name>Ca(2+)</name>
        <dbReference type="ChEBI" id="CHEBI:29108"/>
        <label>1</label>
    </ligand>
</feature>
<feature type="active site" description="Proton acceptor" evidence="14">
    <location>
        <position position="80"/>
    </location>
</feature>
<feature type="binding site" evidence="16">
    <location>
        <position position="255"/>
    </location>
    <ligand>
        <name>Ca(2+)</name>
        <dbReference type="ChEBI" id="CHEBI:29108"/>
        <label>2</label>
    </ligand>
</feature>
<evidence type="ECO:0000256" key="1">
    <source>
        <dbReference type="ARBA" id="ARBA00000189"/>
    </source>
</evidence>
<feature type="binding site" evidence="16">
    <location>
        <position position="86"/>
    </location>
    <ligand>
        <name>Ca(2+)</name>
        <dbReference type="ChEBI" id="CHEBI:29108"/>
        <label>1</label>
    </ligand>
</feature>
<dbReference type="GO" id="GO:0140825">
    <property type="term" value="F:lactoperoxidase activity"/>
    <property type="evidence" value="ECO:0007669"/>
    <property type="project" value="UniProtKB-EC"/>
</dbReference>
<feature type="disulfide bond" evidence="18">
    <location>
        <begin position="49"/>
        <end position="127"/>
    </location>
</feature>
<evidence type="ECO:0000256" key="18">
    <source>
        <dbReference type="PIRSR" id="PIRSR600823-5"/>
    </source>
</evidence>
<keyword evidence="6 19" id="KW-0349">Heme</keyword>
<dbReference type="GO" id="GO:0006979">
    <property type="term" value="P:response to oxidative stress"/>
    <property type="evidence" value="ECO:0007669"/>
    <property type="project" value="UniProtKB-UniRule"/>
</dbReference>
<evidence type="ECO:0000256" key="16">
    <source>
        <dbReference type="PIRSR" id="PIRSR600823-3"/>
    </source>
</evidence>
<dbReference type="InterPro" id="IPR019794">
    <property type="entry name" value="Peroxidases_AS"/>
</dbReference>
<dbReference type="FunFam" id="1.10.420.10:FF:000006">
    <property type="entry name" value="Peroxidase"/>
    <property type="match status" value="1"/>
</dbReference>
<keyword evidence="13" id="KW-0325">Glycoprotein</keyword>
<feature type="domain" description="Plant heme peroxidase family profile" evidence="20">
    <location>
        <begin position="39"/>
        <end position="332"/>
    </location>
</feature>
<dbReference type="PROSITE" id="PS00435">
    <property type="entry name" value="PEROXIDASE_1"/>
    <property type="match status" value="1"/>
</dbReference>
<feature type="disulfide bond" evidence="18">
    <location>
        <begin position="133"/>
        <end position="328"/>
    </location>
</feature>
<keyword evidence="19" id="KW-0964">Secreted</keyword>
<evidence type="ECO:0000259" key="20">
    <source>
        <dbReference type="PROSITE" id="PS50873"/>
    </source>
</evidence>
<feature type="signal peptide" evidence="19">
    <location>
        <begin position="1"/>
        <end position="24"/>
    </location>
</feature>
<evidence type="ECO:0000256" key="11">
    <source>
        <dbReference type="ARBA" id="ARBA00023004"/>
    </source>
</evidence>
<feature type="binding site" description="axial binding residue" evidence="16">
    <location>
        <position position="206"/>
    </location>
    <ligand>
        <name>heme b</name>
        <dbReference type="ChEBI" id="CHEBI:60344"/>
    </ligand>
    <ligandPart>
        <name>Fe</name>
        <dbReference type="ChEBI" id="CHEBI:18248"/>
    </ligandPart>
</feature>
<evidence type="ECO:0000256" key="3">
    <source>
        <dbReference type="ARBA" id="ARBA00006873"/>
    </source>
</evidence>
<dbReference type="EC" id="1.11.1.7" evidence="4 19"/>
<evidence type="ECO:0000256" key="9">
    <source>
        <dbReference type="ARBA" id="ARBA00022837"/>
    </source>
</evidence>
<dbReference type="PRINTS" id="PR00461">
    <property type="entry name" value="PLPEROXIDASE"/>
</dbReference>
<evidence type="ECO:0000313" key="21">
    <source>
        <dbReference type="EMBL" id="JAG85622.1"/>
    </source>
</evidence>